<dbReference type="EMBL" id="QFPN01000001">
    <property type="protein sequence ID" value="PZQ19102.1"/>
    <property type="molecule type" value="Genomic_DNA"/>
</dbReference>
<reference evidence="1 2" key="1">
    <citation type="submission" date="2017-08" db="EMBL/GenBank/DDBJ databases">
        <title>Infants hospitalized years apart are colonized by the same room-sourced microbial strains.</title>
        <authorList>
            <person name="Brooks B."/>
            <person name="Olm M.R."/>
            <person name="Firek B.A."/>
            <person name="Baker R."/>
            <person name="Thomas B.C."/>
            <person name="Morowitz M.J."/>
            <person name="Banfield J.F."/>
        </authorList>
    </citation>
    <scope>NUCLEOTIDE SEQUENCE [LARGE SCALE GENOMIC DNA]</scope>
    <source>
        <strain evidence="1">S2_005_003_R2_43</strain>
    </source>
</reference>
<name>A0A2W5KPT6_ANCNO</name>
<dbReference type="InterPro" id="IPR024079">
    <property type="entry name" value="MetalloPept_cat_dom_sf"/>
</dbReference>
<accession>A0A2W5KPT6</accession>
<dbReference type="AlphaFoldDB" id="A0A2W5KPT6"/>
<evidence type="ECO:0000313" key="2">
    <source>
        <dbReference type="Proteomes" id="UP000249577"/>
    </source>
</evidence>
<dbReference type="PANTHER" id="PTHR41775:SF1">
    <property type="entry name" value="PEPTIDASE M6-LIKE DOMAIN-CONTAINING PROTEIN"/>
    <property type="match status" value="1"/>
</dbReference>
<evidence type="ECO:0000313" key="1">
    <source>
        <dbReference type="EMBL" id="PZQ19102.1"/>
    </source>
</evidence>
<proteinExistence type="predicted"/>
<sequence>MAAGLAGALIPRAATAQPAPSGDQFQGILTAVWADPHPASTAQSKIYFSLAYPDGSRAAVDVAPALESQAVQLAGKTVIVRGAAVAAQSGESDAGRIAASAIEAAGVERQAAAAVTGTKKVLFILLKFKGDAQTPHKPTFFKKLTNPLTASAGIPGTINGFYDRVSYGKLQWSGAVAGNKWYTLPKTRTQYANCGSGGSCFAPQLSVLGDDALQLVKADVDVNAFDNINFVFNNDLDCCAWGGGYSNGSRSWGATWEPPWGQEAGTYVHELGHSLGLPHSGWRYYAYDSGHDQMSRGSNAKTVTCGTYNSVNFGGPNTSIFCSEPGGGFIMAHQDKLGWVPEARKAVHSTKTTKAYDIEANALPLSTKLKVVVVCLQGSPCSSAQSNGRFLTVEVKTRAAASDTAVPSEGLVIHEVKMDRAPVSGSCYFNSQSGWAMPYDAVTGDWDPSTCSGAGLSNLAYGVGQTFNDGRLGVKVEVLKKTDNVYRVRVTKSK</sequence>
<dbReference type="Gene3D" id="3.40.390.10">
    <property type="entry name" value="Collagenase (Catalytic Domain)"/>
    <property type="match status" value="1"/>
</dbReference>
<evidence type="ECO:0008006" key="3">
    <source>
        <dbReference type="Google" id="ProtNLM"/>
    </source>
</evidence>
<dbReference type="PANTHER" id="PTHR41775">
    <property type="entry name" value="SECRETED PROTEIN-RELATED"/>
    <property type="match status" value="1"/>
</dbReference>
<dbReference type="SUPFAM" id="SSF55486">
    <property type="entry name" value="Metalloproteases ('zincins'), catalytic domain"/>
    <property type="match status" value="1"/>
</dbReference>
<dbReference type="GO" id="GO:0008237">
    <property type="term" value="F:metallopeptidase activity"/>
    <property type="evidence" value="ECO:0007669"/>
    <property type="project" value="InterPro"/>
</dbReference>
<protein>
    <recommendedName>
        <fullName evidence="3">Peptidase M11 gametolysin domain-containing protein</fullName>
    </recommendedName>
</protein>
<gene>
    <name evidence="1" type="ORF">DI565_01555</name>
</gene>
<comment type="caution">
    <text evidence="1">The sequence shown here is derived from an EMBL/GenBank/DDBJ whole genome shotgun (WGS) entry which is preliminary data.</text>
</comment>
<organism evidence="1 2">
    <name type="scientific">Ancylobacter novellus</name>
    <name type="common">Thiobacillus novellus</name>
    <dbReference type="NCBI Taxonomy" id="921"/>
    <lineage>
        <taxon>Bacteria</taxon>
        <taxon>Pseudomonadati</taxon>
        <taxon>Pseudomonadota</taxon>
        <taxon>Alphaproteobacteria</taxon>
        <taxon>Hyphomicrobiales</taxon>
        <taxon>Xanthobacteraceae</taxon>
        <taxon>Ancylobacter</taxon>
    </lineage>
</organism>
<dbReference type="Proteomes" id="UP000249577">
    <property type="component" value="Unassembled WGS sequence"/>
</dbReference>